<name>A0A167C1A1_9GAMM</name>
<feature type="binding site" evidence="5">
    <location>
        <position position="187"/>
    </location>
    <ligand>
        <name>S-adenosyl-L-methionine</name>
        <dbReference type="ChEBI" id="CHEBI:59789"/>
    </ligand>
</feature>
<feature type="domain" description="Release factor glutamine methyltransferase N-terminal" evidence="7">
    <location>
        <begin position="8"/>
        <end position="77"/>
    </location>
</feature>
<evidence type="ECO:0000313" key="9">
    <source>
        <dbReference type="Proteomes" id="UP000076587"/>
    </source>
</evidence>
<evidence type="ECO:0000313" key="8">
    <source>
        <dbReference type="EMBL" id="KZN47125.1"/>
    </source>
</evidence>
<dbReference type="GO" id="GO:0003676">
    <property type="term" value="F:nucleic acid binding"/>
    <property type="evidence" value="ECO:0007669"/>
    <property type="project" value="InterPro"/>
</dbReference>
<dbReference type="EMBL" id="AUXT01000158">
    <property type="protein sequence ID" value="KZN47125.1"/>
    <property type="molecule type" value="Genomic_DNA"/>
</dbReference>
<dbReference type="PATRIC" id="fig|1365253.3.peg.2570"/>
<dbReference type="Proteomes" id="UP000076587">
    <property type="component" value="Unassembled WGS sequence"/>
</dbReference>
<dbReference type="Pfam" id="PF05175">
    <property type="entry name" value="MTS"/>
    <property type="match status" value="1"/>
</dbReference>
<dbReference type="InterPro" id="IPR050320">
    <property type="entry name" value="N5-glutamine_MTase"/>
</dbReference>
<dbReference type="GO" id="GO:0032259">
    <property type="term" value="P:methylation"/>
    <property type="evidence" value="ECO:0007669"/>
    <property type="project" value="UniProtKB-KW"/>
</dbReference>
<dbReference type="PANTHER" id="PTHR18895:SF74">
    <property type="entry name" value="MTRF1L RELEASE FACTOR GLUTAMINE METHYLTRANSFERASE"/>
    <property type="match status" value="1"/>
</dbReference>
<dbReference type="InterPro" id="IPR019874">
    <property type="entry name" value="RF_methyltr_PrmC"/>
</dbReference>
<dbReference type="InterPro" id="IPR007848">
    <property type="entry name" value="Small_mtfrase_dom"/>
</dbReference>
<evidence type="ECO:0000256" key="4">
    <source>
        <dbReference type="ARBA" id="ARBA00048391"/>
    </source>
</evidence>
<feature type="binding site" evidence="5">
    <location>
        <begin position="121"/>
        <end position="125"/>
    </location>
    <ligand>
        <name>S-adenosyl-L-methionine</name>
        <dbReference type="ChEBI" id="CHEBI:59789"/>
    </ligand>
</feature>
<dbReference type="FunFam" id="3.40.50.150:FF:000053">
    <property type="entry name" value="Release factor glutamine methyltransferase"/>
    <property type="match status" value="1"/>
</dbReference>
<evidence type="ECO:0000256" key="3">
    <source>
        <dbReference type="ARBA" id="ARBA00022691"/>
    </source>
</evidence>
<dbReference type="GO" id="GO:0102559">
    <property type="term" value="F:peptide chain release factor N(5)-glutamine methyltransferase activity"/>
    <property type="evidence" value="ECO:0007669"/>
    <property type="project" value="UniProtKB-EC"/>
</dbReference>
<evidence type="ECO:0000259" key="7">
    <source>
        <dbReference type="Pfam" id="PF17827"/>
    </source>
</evidence>
<dbReference type="NCBIfam" id="TIGR00536">
    <property type="entry name" value="hemK_fam"/>
    <property type="match status" value="1"/>
</dbReference>
<evidence type="ECO:0000259" key="6">
    <source>
        <dbReference type="Pfam" id="PF05175"/>
    </source>
</evidence>
<dbReference type="SUPFAM" id="SSF53335">
    <property type="entry name" value="S-adenosyl-L-methionine-dependent methyltransferases"/>
    <property type="match status" value="1"/>
</dbReference>
<dbReference type="EC" id="2.1.1.297" evidence="5"/>
<dbReference type="Pfam" id="PF17827">
    <property type="entry name" value="PrmC_N"/>
    <property type="match status" value="1"/>
</dbReference>
<comment type="function">
    <text evidence="5">Methylates the class 1 translation termination release factors RF1/PrfA and RF2/PrfB on the glutamine residue of the universally conserved GGQ motif.</text>
</comment>
<dbReference type="PROSITE" id="PS00092">
    <property type="entry name" value="N6_MTASE"/>
    <property type="match status" value="1"/>
</dbReference>
<evidence type="ECO:0000256" key="2">
    <source>
        <dbReference type="ARBA" id="ARBA00022679"/>
    </source>
</evidence>
<dbReference type="NCBIfam" id="TIGR03534">
    <property type="entry name" value="RF_mod_PrmC"/>
    <property type="match status" value="1"/>
</dbReference>
<evidence type="ECO:0000256" key="5">
    <source>
        <dbReference type="HAMAP-Rule" id="MF_02126"/>
    </source>
</evidence>
<dbReference type="Gene3D" id="1.10.8.10">
    <property type="entry name" value="DNA helicase RuvA subunit, C-terminal domain"/>
    <property type="match status" value="1"/>
</dbReference>
<feature type="binding site" evidence="5">
    <location>
        <position position="172"/>
    </location>
    <ligand>
        <name>S-adenosyl-L-methionine</name>
        <dbReference type="ChEBI" id="CHEBI:59789"/>
    </ligand>
</feature>
<dbReference type="InterPro" id="IPR029063">
    <property type="entry name" value="SAM-dependent_MTases_sf"/>
</dbReference>
<evidence type="ECO:0000256" key="1">
    <source>
        <dbReference type="ARBA" id="ARBA00022603"/>
    </source>
</evidence>
<dbReference type="RefSeq" id="WP_081227915.1">
    <property type="nucleotide sequence ID" value="NZ_AUXT01000158.1"/>
</dbReference>
<dbReference type="AlphaFoldDB" id="A0A167C1A1"/>
<accession>A0A167C1A1</accession>
<sequence length="281" mass="31230">MTCPSNAQAIAWATQLLTALSDSPKLDAEVLLLHVLEKPRSYLFTWPEVELSEQQYAQFKAMVEQRCEGLPVAHLTGEREFWSLPFYVNNSTLIPRPDTETLVEQALALDLPIDTCVLDLGTGTGAIALSLASEMPRWQLWAVDYSDDAVLLAKKNQQRLGITNATILQSDWFANVPKQHFDLIVSNPPYIEEDDINLSQGDVRFEPLSALVAPEQGYADIRHIAKNALDYLMAGGYIMVEHGYDQGAGVQEIFAQMGYGNILTIKDMAGCDRVTLAQKLQ</sequence>
<comment type="caution">
    <text evidence="8">The sequence shown here is derived from an EMBL/GenBank/DDBJ whole genome shotgun (WGS) entry which is preliminary data.</text>
</comment>
<dbReference type="CDD" id="cd02440">
    <property type="entry name" value="AdoMet_MTases"/>
    <property type="match status" value="1"/>
</dbReference>
<gene>
    <name evidence="5" type="primary">prmC</name>
    <name evidence="8" type="ORF">N482_10655</name>
</gene>
<comment type="similarity">
    <text evidence="5">Belongs to the protein N5-glutamine methyltransferase family. PrmC subfamily.</text>
</comment>
<dbReference type="PANTHER" id="PTHR18895">
    <property type="entry name" value="HEMK METHYLTRANSFERASE"/>
    <property type="match status" value="1"/>
</dbReference>
<protein>
    <recommendedName>
        <fullName evidence="5">Release factor glutamine methyltransferase</fullName>
        <shortName evidence="5">RF MTase</shortName>
        <ecNumber evidence="5">2.1.1.297</ecNumber>
    </recommendedName>
    <alternativeName>
        <fullName evidence="5">N5-glutamine methyltransferase PrmC</fullName>
    </alternativeName>
    <alternativeName>
        <fullName evidence="5">Protein-(glutamine-N5) MTase PrmC</fullName>
    </alternativeName>
    <alternativeName>
        <fullName evidence="5">Protein-glutamine N-methyltransferase PrmC</fullName>
    </alternativeName>
</protein>
<dbReference type="OrthoDB" id="9800643at2"/>
<feature type="binding site" evidence="5">
    <location>
        <begin position="187"/>
        <end position="190"/>
    </location>
    <ligand>
        <name>substrate</name>
    </ligand>
</feature>
<proteinExistence type="inferred from homology"/>
<dbReference type="HAMAP" id="MF_02126">
    <property type="entry name" value="RF_methyltr_PrmC"/>
    <property type="match status" value="1"/>
</dbReference>
<keyword evidence="1 5" id="KW-0489">Methyltransferase</keyword>
<dbReference type="Gene3D" id="3.40.50.150">
    <property type="entry name" value="Vaccinia Virus protein VP39"/>
    <property type="match status" value="1"/>
</dbReference>
<dbReference type="InterPro" id="IPR002052">
    <property type="entry name" value="DNA_methylase_N6_adenine_CS"/>
</dbReference>
<comment type="catalytic activity">
    <reaction evidence="4 5">
        <text>L-glutaminyl-[peptide chain release factor] + S-adenosyl-L-methionine = N(5)-methyl-L-glutaminyl-[peptide chain release factor] + S-adenosyl-L-homocysteine + H(+)</text>
        <dbReference type="Rhea" id="RHEA:42896"/>
        <dbReference type="Rhea" id="RHEA-COMP:10271"/>
        <dbReference type="Rhea" id="RHEA-COMP:10272"/>
        <dbReference type="ChEBI" id="CHEBI:15378"/>
        <dbReference type="ChEBI" id="CHEBI:30011"/>
        <dbReference type="ChEBI" id="CHEBI:57856"/>
        <dbReference type="ChEBI" id="CHEBI:59789"/>
        <dbReference type="ChEBI" id="CHEBI:61891"/>
        <dbReference type="EC" id="2.1.1.297"/>
    </reaction>
</comment>
<dbReference type="InterPro" id="IPR004556">
    <property type="entry name" value="HemK-like"/>
</dbReference>
<reference evidence="8 9" key="1">
    <citation type="submission" date="2013-07" db="EMBL/GenBank/DDBJ databases">
        <title>Comparative Genomic and Metabolomic Analysis of Twelve Strains of Pseudoalteromonas luteoviolacea.</title>
        <authorList>
            <person name="Vynne N.G."/>
            <person name="Mansson M."/>
            <person name="Gram L."/>
        </authorList>
    </citation>
    <scope>NUCLEOTIDE SEQUENCE [LARGE SCALE GENOMIC DNA]</scope>
    <source>
        <strain evidence="8 9">NCIMB 1942</strain>
    </source>
</reference>
<keyword evidence="2 5" id="KW-0808">Transferase</keyword>
<organism evidence="8 9">
    <name type="scientific">Pseudoalteromonas luteoviolacea NCIMB 1942</name>
    <dbReference type="NCBI Taxonomy" id="1365253"/>
    <lineage>
        <taxon>Bacteria</taxon>
        <taxon>Pseudomonadati</taxon>
        <taxon>Pseudomonadota</taxon>
        <taxon>Gammaproteobacteria</taxon>
        <taxon>Alteromonadales</taxon>
        <taxon>Pseudoalteromonadaceae</taxon>
        <taxon>Pseudoalteromonas</taxon>
    </lineage>
</organism>
<keyword evidence="3 5" id="KW-0949">S-adenosyl-L-methionine</keyword>
<dbReference type="InterPro" id="IPR040758">
    <property type="entry name" value="PrmC_N"/>
</dbReference>
<feature type="domain" description="Methyltransferase small" evidence="6">
    <location>
        <begin position="111"/>
        <end position="196"/>
    </location>
</feature>
<feature type="binding site" evidence="5">
    <location>
        <position position="144"/>
    </location>
    <ligand>
        <name>S-adenosyl-L-methionine</name>
        <dbReference type="ChEBI" id="CHEBI:59789"/>
    </ligand>
</feature>